<dbReference type="RefSeq" id="WP_015064949.1">
    <property type="nucleotide sequence ID" value="NC_019382.1"/>
</dbReference>
<feature type="chain" id="PRO_5002200605" evidence="1">
    <location>
        <begin position="23"/>
        <end position="503"/>
    </location>
</feature>
<feature type="signal peptide" evidence="1">
    <location>
        <begin position="1"/>
        <end position="22"/>
    </location>
</feature>
<organism evidence="2 3">
    <name type="scientific">Bordetella bronchiseptica 253</name>
    <dbReference type="NCBI Taxonomy" id="568707"/>
    <lineage>
        <taxon>Bacteria</taxon>
        <taxon>Pseudomonadati</taxon>
        <taxon>Pseudomonadota</taxon>
        <taxon>Betaproteobacteria</taxon>
        <taxon>Burkholderiales</taxon>
        <taxon>Alcaligenaceae</taxon>
        <taxon>Bordetella</taxon>
    </lineage>
</organism>
<evidence type="ECO:0000256" key="1">
    <source>
        <dbReference type="SAM" id="SignalP"/>
    </source>
</evidence>
<dbReference type="Gene3D" id="3.40.190.10">
    <property type="entry name" value="Periplasmic binding protein-like II"/>
    <property type="match status" value="2"/>
</dbReference>
<protein>
    <submittedName>
        <fullName evidence="2">Putative exported protein</fullName>
    </submittedName>
</protein>
<dbReference type="HOGENOM" id="CLU_544720_0_0_4"/>
<dbReference type="Proteomes" id="UP000007564">
    <property type="component" value="Chromosome"/>
</dbReference>
<dbReference type="PROSITE" id="PS51257">
    <property type="entry name" value="PROKAR_LIPOPROTEIN"/>
    <property type="match status" value="1"/>
</dbReference>
<name>A0A0C6PBP0_BORBO</name>
<keyword evidence="1" id="KW-0732">Signal</keyword>
<sequence length="503" mass="52027">MTMFIRWLILSACLLLAACSRAPDTEILQRDVGQTLAATYGPDLFDIVALRRMGSATDSTAPPGQTRRVVYYDVVLGLKKDLALGAWDQPGAAALVSLLGAGPRSISGVKSSGNAAGDQIVAHASAIYQRDADQWVHVAPASFTAAEAPSLDTGAPPPVTRQLLQTLEQITRSVPYSASSTAQHVVQQELERSVARINGRLARLQKGYPLATGPDKGEYLAFGQALAAIGRNEQVRVIPLITGGSADNMAMLRSGAAVAALSQADIAQLAYEGKGPFESQGPFSGLRALGSLYPELVHIVVRQGDGMATVGALRGKKIALGPAGSAVRTTLETVLAAHGLQPGRDYAVIDTPAAAALPQLSEGRVDAVAQVIGTPAAPLRAALTQARLALLPLDRAAIDKLVQADPTLMALDIPANTYPSQAAAIPTVGMAALLVTTADLTRDEAAHMVDVVYRAGQDLLAAGSAQGAQVSAANAGRGLSIPLHDGAVEAFEKLGAPPLPEGR</sequence>
<dbReference type="Pfam" id="PF16868">
    <property type="entry name" value="NMT1_3"/>
    <property type="match status" value="1"/>
</dbReference>
<dbReference type="SUPFAM" id="SSF53850">
    <property type="entry name" value="Periplasmic binding protein-like II"/>
    <property type="match status" value="1"/>
</dbReference>
<dbReference type="PANTHER" id="PTHR42941">
    <property type="entry name" value="SLL1037 PROTEIN"/>
    <property type="match status" value="1"/>
</dbReference>
<dbReference type="NCBIfam" id="TIGR02122">
    <property type="entry name" value="TRAP_TAXI"/>
    <property type="match status" value="1"/>
</dbReference>
<evidence type="ECO:0000313" key="2">
    <source>
        <dbReference type="EMBL" id="CCJ56058.1"/>
    </source>
</evidence>
<dbReference type="InterPro" id="IPR011852">
    <property type="entry name" value="TRAP_TAXI"/>
</dbReference>
<gene>
    <name evidence="2" type="ORF">BN112_4144</name>
</gene>
<dbReference type="OrthoDB" id="9780180at2"/>
<proteinExistence type="predicted"/>
<dbReference type="AlphaFoldDB" id="A0A0C6PBP0"/>
<evidence type="ECO:0000313" key="3">
    <source>
        <dbReference type="Proteomes" id="UP000007564"/>
    </source>
</evidence>
<dbReference type="KEGG" id="bbh:BN112_4144"/>
<dbReference type="EMBL" id="HE965806">
    <property type="protein sequence ID" value="CCJ56058.1"/>
    <property type="molecule type" value="Genomic_DNA"/>
</dbReference>
<reference evidence="2 3" key="1">
    <citation type="journal article" date="2012" name="BMC Genomics">
        <title>Comparative genomics of the classical Bordetella subspecies: the evolution and exchange of virulence-associated diversity amongst closely related pathogens.</title>
        <authorList>
            <person name="Park J."/>
            <person name="Zhang Y."/>
            <person name="Buboltz A.M."/>
            <person name="Zhang X."/>
            <person name="Schuster S.C."/>
            <person name="Ahuja U."/>
            <person name="Liu M."/>
            <person name="Miller J.F."/>
            <person name="Sebaihia M."/>
            <person name="Bentley S.D."/>
            <person name="Parkhill J."/>
            <person name="Harvill E.T."/>
        </authorList>
    </citation>
    <scope>NUCLEOTIDE SEQUENCE [LARGE SCALE GENOMIC DNA]</scope>
    <source>
        <strain evidence="2 3">253</strain>
    </source>
</reference>
<accession>A0A0C6PBP0</accession>
<dbReference type="CDD" id="cd13520">
    <property type="entry name" value="PBP2_TAXI_TRAP"/>
    <property type="match status" value="1"/>
</dbReference>
<dbReference type="PANTHER" id="PTHR42941:SF1">
    <property type="entry name" value="SLL1037 PROTEIN"/>
    <property type="match status" value="1"/>
</dbReference>